<evidence type="ECO:0000313" key="6">
    <source>
        <dbReference type="Proteomes" id="UP001370490"/>
    </source>
</evidence>
<evidence type="ECO:0000313" key="5">
    <source>
        <dbReference type="EMBL" id="KAK6918142.1"/>
    </source>
</evidence>
<dbReference type="EMBL" id="JBAMMX010000022">
    <property type="protein sequence ID" value="KAK6918142.1"/>
    <property type="molecule type" value="Genomic_DNA"/>
</dbReference>
<dbReference type="SUPFAM" id="SSF101148">
    <property type="entry name" value="Plant invertase/pectin methylesterase inhibitor"/>
    <property type="match status" value="1"/>
</dbReference>
<dbReference type="GO" id="GO:0004857">
    <property type="term" value="F:enzyme inhibitor activity"/>
    <property type="evidence" value="ECO:0007669"/>
    <property type="project" value="InterPro"/>
</dbReference>
<dbReference type="SMART" id="SM00856">
    <property type="entry name" value="PMEI"/>
    <property type="match status" value="1"/>
</dbReference>
<dbReference type="AlphaFoldDB" id="A0AAN8UWK5"/>
<comment type="similarity">
    <text evidence="3">Belongs to the PMEI family.</text>
</comment>
<dbReference type="GO" id="GO:0005576">
    <property type="term" value="C:extracellular region"/>
    <property type="evidence" value="ECO:0007669"/>
    <property type="project" value="UniProtKB-ARBA"/>
</dbReference>
<accession>A0AAN8UWK5</accession>
<dbReference type="Gene3D" id="1.20.140.40">
    <property type="entry name" value="Invertase/pectin methylesterase inhibitor family protein"/>
    <property type="match status" value="1"/>
</dbReference>
<name>A0AAN8UWK5_9MAGN</name>
<dbReference type="FunFam" id="1.20.140.40:FF:000002">
    <property type="entry name" value="Putative invertase inhibitor"/>
    <property type="match status" value="1"/>
</dbReference>
<dbReference type="Proteomes" id="UP001370490">
    <property type="component" value="Unassembled WGS sequence"/>
</dbReference>
<keyword evidence="2" id="KW-1015">Disulfide bond</keyword>
<reference evidence="5 6" key="1">
    <citation type="submission" date="2023-12" db="EMBL/GenBank/DDBJ databases">
        <title>A high-quality genome assembly for Dillenia turbinata (Dilleniales).</title>
        <authorList>
            <person name="Chanderbali A."/>
        </authorList>
    </citation>
    <scope>NUCLEOTIDE SEQUENCE [LARGE SCALE GENOMIC DNA]</scope>
    <source>
        <strain evidence="5">LSX21</strain>
        <tissue evidence="5">Leaf</tissue>
    </source>
</reference>
<dbReference type="Pfam" id="PF04043">
    <property type="entry name" value="PMEI"/>
    <property type="match status" value="1"/>
</dbReference>
<comment type="caution">
    <text evidence="5">The sequence shown here is derived from an EMBL/GenBank/DDBJ whole genome shotgun (WGS) entry which is preliminary data.</text>
</comment>
<evidence type="ECO:0000259" key="4">
    <source>
        <dbReference type="SMART" id="SM00856"/>
    </source>
</evidence>
<dbReference type="InterPro" id="IPR034088">
    <property type="entry name" value="Pla_a_1-like"/>
</dbReference>
<dbReference type="PANTHER" id="PTHR35357:SF17">
    <property type="entry name" value="PECTINESTERASE INHIBITOR 12"/>
    <property type="match status" value="1"/>
</dbReference>
<evidence type="ECO:0000256" key="2">
    <source>
        <dbReference type="ARBA" id="ARBA00023157"/>
    </source>
</evidence>
<dbReference type="InterPro" id="IPR035513">
    <property type="entry name" value="Invertase/methylesterase_inhib"/>
</dbReference>
<dbReference type="PANTHER" id="PTHR35357">
    <property type="entry name" value="OS02G0537100 PROTEIN"/>
    <property type="match status" value="1"/>
</dbReference>
<evidence type="ECO:0000256" key="1">
    <source>
        <dbReference type="ARBA" id="ARBA00022729"/>
    </source>
</evidence>
<dbReference type="NCBIfam" id="TIGR01614">
    <property type="entry name" value="PME_inhib"/>
    <property type="match status" value="1"/>
</dbReference>
<feature type="domain" description="Pectinesterase inhibitor" evidence="4">
    <location>
        <begin position="1"/>
        <end position="99"/>
    </location>
</feature>
<keyword evidence="6" id="KW-1185">Reference proteome</keyword>
<proteinExistence type="inferred from homology"/>
<evidence type="ECO:0000256" key="3">
    <source>
        <dbReference type="ARBA" id="ARBA00038471"/>
    </source>
</evidence>
<protein>
    <submittedName>
        <fullName evidence="5">Pectinesterase inhibitor domain</fullName>
    </submittedName>
</protein>
<organism evidence="5 6">
    <name type="scientific">Dillenia turbinata</name>
    <dbReference type="NCBI Taxonomy" id="194707"/>
    <lineage>
        <taxon>Eukaryota</taxon>
        <taxon>Viridiplantae</taxon>
        <taxon>Streptophyta</taxon>
        <taxon>Embryophyta</taxon>
        <taxon>Tracheophyta</taxon>
        <taxon>Spermatophyta</taxon>
        <taxon>Magnoliopsida</taxon>
        <taxon>eudicotyledons</taxon>
        <taxon>Gunneridae</taxon>
        <taxon>Pentapetalae</taxon>
        <taxon>Dilleniales</taxon>
        <taxon>Dilleniaceae</taxon>
        <taxon>Dillenia</taxon>
    </lineage>
</organism>
<sequence length="104" mass="11854">MTNTRCHTRHLLENKRLDPYIKQCLEDCLELYSDALPYVRQAIKEYRAKNYVDANIHISAAMDASTTCENGFKEKKGVVSPLTKRNKNTFQLSAIALSIMNMVG</sequence>
<keyword evidence="1" id="KW-0732">Signal</keyword>
<gene>
    <name evidence="5" type="ORF">RJ641_016564</name>
</gene>
<dbReference type="InterPro" id="IPR006501">
    <property type="entry name" value="Pectinesterase_inhib_dom"/>
</dbReference>
<dbReference type="CDD" id="cd15795">
    <property type="entry name" value="PMEI-Pla_a_1_like"/>
    <property type="match status" value="1"/>
</dbReference>